<reference evidence="10" key="1">
    <citation type="submission" date="2025-08" db="UniProtKB">
        <authorList>
            <consortium name="RefSeq"/>
        </authorList>
    </citation>
    <scope>IDENTIFICATION</scope>
    <source>
        <tissue evidence="10">Muscle</tissue>
    </source>
</reference>
<feature type="compositionally biased region" description="Basic and acidic residues" evidence="6">
    <location>
        <begin position="238"/>
        <end position="248"/>
    </location>
</feature>
<dbReference type="RefSeq" id="XP_013786398.1">
    <property type="nucleotide sequence ID" value="XM_013930944.2"/>
</dbReference>
<evidence type="ECO:0000256" key="3">
    <source>
        <dbReference type="ARBA" id="ARBA00022989"/>
    </source>
</evidence>
<feature type="domain" description="TLC" evidence="8">
    <location>
        <begin position="41"/>
        <end position="235"/>
    </location>
</feature>
<feature type="transmembrane region" description="Helical" evidence="7">
    <location>
        <begin position="205"/>
        <end position="230"/>
    </location>
</feature>
<evidence type="ECO:0000256" key="5">
    <source>
        <dbReference type="PROSITE-ProRule" id="PRU00205"/>
    </source>
</evidence>
<keyword evidence="9" id="KW-1185">Reference proteome</keyword>
<dbReference type="PANTHER" id="PTHR13439">
    <property type="entry name" value="CT120 PROTEIN"/>
    <property type="match status" value="1"/>
</dbReference>
<evidence type="ECO:0000313" key="9">
    <source>
        <dbReference type="Proteomes" id="UP000694941"/>
    </source>
</evidence>
<evidence type="ECO:0000313" key="10">
    <source>
        <dbReference type="RefSeq" id="XP_013786398.1"/>
    </source>
</evidence>
<protein>
    <submittedName>
        <fullName evidence="10">TLC domain-containing protein 2-like</fullName>
    </submittedName>
</protein>
<evidence type="ECO:0000259" key="8">
    <source>
        <dbReference type="PROSITE" id="PS50922"/>
    </source>
</evidence>
<organism evidence="9 10">
    <name type="scientific">Limulus polyphemus</name>
    <name type="common">Atlantic horseshoe crab</name>
    <dbReference type="NCBI Taxonomy" id="6850"/>
    <lineage>
        <taxon>Eukaryota</taxon>
        <taxon>Metazoa</taxon>
        <taxon>Ecdysozoa</taxon>
        <taxon>Arthropoda</taxon>
        <taxon>Chelicerata</taxon>
        <taxon>Merostomata</taxon>
        <taxon>Xiphosura</taxon>
        <taxon>Limulidae</taxon>
        <taxon>Limulus</taxon>
    </lineage>
</organism>
<feature type="transmembrane region" description="Helical" evidence="7">
    <location>
        <begin position="175"/>
        <end position="193"/>
    </location>
</feature>
<keyword evidence="2 5" id="KW-0812">Transmembrane</keyword>
<feature type="transmembrane region" description="Helical" evidence="7">
    <location>
        <begin position="6"/>
        <end position="26"/>
    </location>
</feature>
<keyword evidence="3 7" id="KW-1133">Transmembrane helix</keyword>
<accession>A0ABM1BPX9</accession>
<proteinExistence type="predicted"/>
<feature type="transmembrane region" description="Helical" evidence="7">
    <location>
        <begin position="85"/>
        <end position="101"/>
    </location>
</feature>
<evidence type="ECO:0000256" key="2">
    <source>
        <dbReference type="ARBA" id="ARBA00022692"/>
    </source>
</evidence>
<name>A0ABM1BPX9_LIMPO</name>
<dbReference type="InterPro" id="IPR050846">
    <property type="entry name" value="TLCD"/>
</dbReference>
<gene>
    <name evidence="10" type="primary">LOC106470394</name>
</gene>
<feature type="region of interest" description="Disordered" evidence="6">
    <location>
        <begin position="238"/>
        <end position="261"/>
    </location>
</feature>
<comment type="subcellular location">
    <subcellularLocation>
        <location evidence="1">Membrane</location>
        <topology evidence="1">Multi-pass membrane protein</topology>
    </subcellularLocation>
</comment>
<evidence type="ECO:0000256" key="7">
    <source>
        <dbReference type="SAM" id="Phobius"/>
    </source>
</evidence>
<dbReference type="Proteomes" id="UP000694941">
    <property type="component" value="Unplaced"/>
</dbReference>
<sequence length="261" mass="29869">MGYSLLVLWYFGPVVSCISVGLFYSLNKLIVTPSVVRRSPLLQWRWRNITVSLIHSAITGLASILCFYEVPKMAEDMIEIHTNKSHLLVALSTGYFIYDFIDMSLNHRCRNSYELMAHHAFVILCFGITVCTKLYVGYALAALLVEVNNVFLHVRQLMGIVNISKSNPWYRLNSLVNLATFILFRVVTLAWMTRWLVVHRELVPLYAYTCGSIGLAAIVLMSIVLFFRLLNSDFGPKRNKEREAHSRPNEALSLEFAKKKD</sequence>
<evidence type="ECO:0000256" key="4">
    <source>
        <dbReference type="ARBA" id="ARBA00023136"/>
    </source>
</evidence>
<dbReference type="GeneID" id="106470394"/>
<keyword evidence="4 5" id="KW-0472">Membrane</keyword>
<dbReference type="PROSITE" id="PS50922">
    <property type="entry name" value="TLC"/>
    <property type="match status" value="1"/>
</dbReference>
<evidence type="ECO:0000256" key="6">
    <source>
        <dbReference type="SAM" id="MobiDB-lite"/>
    </source>
</evidence>
<dbReference type="PANTHER" id="PTHR13439:SF4">
    <property type="entry name" value="TLC DOMAIN-CONTAINING PROTEIN"/>
    <property type="match status" value="1"/>
</dbReference>
<feature type="transmembrane region" description="Helical" evidence="7">
    <location>
        <begin position="46"/>
        <end position="65"/>
    </location>
</feature>
<dbReference type="InterPro" id="IPR006634">
    <property type="entry name" value="TLC-dom"/>
</dbReference>
<dbReference type="Pfam" id="PF03798">
    <property type="entry name" value="TRAM_LAG1_CLN8"/>
    <property type="match status" value="1"/>
</dbReference>
<dbReference type="SMART" id="SM00724">
    <property type="entry name" value="TLC"/>
    <property type="match status" value="1"/>
</dbReference>
<evidence type="ECO:0000256" key="1">
    <source>
        <dbReference type="ARBA" id="ARBA00004141"/>
    </source>
</evidence>